<proteinExistence type="predicted"/>
<reference evidence="2" key="1">
    <citation type="submission" date="2017-02" db="UniProtKB">
        <authorList>
            <consortium name="WormBaseParasite"/>
        </authorList>
    </citation>
    <scope>IDENTIFICATION</scope>
</reference>
<dbReference type="AlphaFoldDB" id="A0A0N5B0T2"/>
<sequence length="115" mass="12666">MGASILSIRHRDISHTCKKTHETVAFKLAKLRVHEICPSWSYGVAVITSALHAEGRRFEPGLGLEDSLDLVAGFLVIAVPSPRRWAADPTGEMTYLEWSVWLQSQALDSGLASYS</sequence>
<organism evidence="1 2">
    <name type="scientific">Syphacia muris</name>
    <dbReference type="NCBI Taxonomy" id="451379"/>
    <lineage>
        <taxon>Eukaryota</taxon>
        <taxon>Metazoa</taxon>
        <taxon>Ecdysozoa</taxon>
        <taxon>Nematoda</taxon>
        <taxon>Chromadorea</taxon>
        <taxon>Rhabditida</taxon>
        <taxon>Spirurina</taxon>
        <taxon>Oxyuridomorpha</taxon>
        <taxon>Oxyuroidea</taxon>
        <taxon>Oxyuridae</taxon>
        <taxon>Syphacia</taxon>
    </lineage>
</organism>
<dbReference type="Proteomes" id="UP000046393">
    <property type="component" value="Unplaced"/>
</dbReference>
<keyword evidence="1" id="KW-1185">Reference proteome</keyword>
<name>A0A0N5B0T2_9BILA</name>
<protein>
    <submittedName>
        <fullName evidence="2">Protein kinase domain-containing protein</fullName>
    </submittedName>
</protein>
<evidence type="ECO:0000313" key="1">
    <source>
        <dbReference type="Proteomes" id="UP000046393"/>
    </source>
</evidence>
<dbReference type="WBParaSite" id="SMUV_0001088401-mRNA-1">
    <property type="protein sequence ID" value="SMUV_0001088401-mRNA-1"/>
    <property type="gene ID" value="SMUV_0001088401"/>
</dbReference>
<evidence type="ECO:0000313" key="2">
    <source>
        <dbReference type="WBParaSite" id="SMUV_0001088401-mRNA-1"/>
    </source>
</evidence>
<accession>A0A0N5B0T2</accession>